<proteinExistence type="predicted"/>
<feature type="signal peptide" evidence="1">
    <location>
        <begin position="1"/>
        <end position="17"/>
    </location>
</feature>
<evidence type="ECO:0000256" key="1">
    <source>
        <dbReference type="SAM" id="SignalP"/>
    </source>
</evidence>
<dbReference type="EMBL" id="PDUG01000001">
    <property type="protein sequence ID" value="PIC53459.1"/>
    <property type="molecule type" value="Genomic_DNA"/>
</dbReference>
<evidence type="ECO:0000313" key="3">
    <source>
        <dbReference type="Proteomes" id="UP000230233"/>
    </source>
</evidence>
<keyword evidence="3" id="KW-1185">Reference proteome</keyword>
<accession>A0A2G5VNS1</accession>
<dbReference type="Proteomes" id="UP000230233">
    <property type="component" value="Chromosome I"/>
</dbReference>
<organism evidence="2 3">
    <name type="scientific">Caenorhabditis nigoni</name>
    <dbReference type="NCBI Taxonomy" id="1611254"/>
    <lineage>
        <taxon>Eukaryota</taxon>
        <taxon>Metazoa</taxon>
        <taxon>Ecdysozoa</taxon>
        <taxon>Nematoda</taxon>
        <taxon>Chromadorea</taxon>
        <taxon>Rhabditida</taxon>
        <taxon>Rhabditina</taxon>
        <taxon>Rhabditomorpha</taxon>
        <taxon>Rhabditoidea</taxon>
        <taxon>Rhabditidae</taxon>
        <taxon>Peloderinae</taxon>
        <taxon>Caenorhabditis</taxon>
    </lineage>
</organism>
<evidence type="ECO:0000313" key="2">
    <source>
        <dbReference type="EMBL" id="PIC53459.1"/>
    </source>
</evidence>
<name>A0A2G5VNS1_9PELO</name>
<reference evidence="3" key="1">
    <citation type="submission" date="2017-10" db="EMBL/GenBank/DDBJ databases">
        <title>Rapid genome shrinkage in a self-fertile nematode reveals novel sperm competition proteins.</title>
        <authorList>
            <person name="Yin D."/>
            <person name="Schwarz E.M."/>
            <person name="Thomas C.G."/>
            <person name="Felde R.L."/>
            <person name="Korf I.F."/>
            <person name="Cutter A.D."/>
            <person name="Schartner C.M."/>
            <person name="Ralston E.J."/>
            <person name="Meyer B.J."/>
            <person name="Haag E.S."/>
        </authorList>
    </citation>
    <scope>NUCLEOTIDE SEQUENCE [LARGE SCALE GENOMIC DNA]</scope>
    <source>
        <strain evidence="3">JU1422</strain>
    </source>
</reference>
<feature type="chain" id="PRO_5013935900" evidence="1">
    <location>
        <begin position="18"/>
        <end position="111"/>
    </location>
</feature>
<comment type="caution">
    <text evidence="2">The sequence shown here is derived from an EMBL/GenBank/DDBJ whole genome shotgun (WGS) entry which is preliminary data.</text>
</comment>
<sequence>MKFQFLILLALVGFGASQTNDTDRLIACAGKELNDVIQTGGFVIKNRFNAGAVQEVRDGISKRSIGECTSYLMCYSKLATSLYEHAKTGEAQRMARGLIRRIVPCFDNTFL</sequence>
<gene>
    <name evidence="2" type="primary">Cnig_chr_I.g3154</name>
    <name evidence="2" type="ORF">B9Z55_003154</name>
</gene>
<protein>
    <submittedName>
        <fullName evidence="2">Uncharacterized protein</fullName>
    </submittedName>
</protein>
<keyword evidence="1" id="KW-0732">Signal</keyword>
<dbReference type="AlphaFoldDB" id="A0A2G5VNS1"/>